<dbReference type="EMBL" id="VSSQ01055018">
    <property type="protein sequence ID" value="MPN08920.1"/>
    <property type="molecule type" value="Genomic_DNA"/>
</dbReference>
<organism evidence="2">
    <name type="scientific">bioreactor metagenome</name>
    <dbReference type="NCBI Taxonomy" id="1076179"/>
    <lineage>
        <taxon>unclassified sequences</taxon>
        <taxon>metagenomes</taxon>
        <taxon>ecological metagenomes</taxon>
    </lineage>
</organism>
<name>A0A645F4Y4_9ZZZZ</name>
<proteinExistence type="predicted"/>
<gene>
    <name evidence="2" type="ORF">SDC9_156208</name>
</gene>
<sequence>MADQLVRRLVAVLRLVRGQHRNKRLAERAFGKQSAKQIGNAERNVERIGQHIRPEHRGHEQIAHQPQHPGGKRQQRNGGGGFEQ</sequence>
<evidence type="ECO:0000256" key="1">
    <source>
        <dbReference type="SAM" id="MobiDB-lite"/>
    </source>
</evidence>
<dbReference type="AlphaFoldDB" id="A0A645F4Y4"/>
<evidence type="ECO:0000313" key="2">
    <source>
        <dbReference type="EMBL" id="MPN08920.1"/>
    </source>
</evidence>
<accession>A0A645F4Y4</accession>
<protein>
    <submittedName>
        <fullName evidence="2">Uncharacterized protein</fullName>
    </submittedName>
</protein>
<reference evidence="2" key="1">
    <citation type="submission" date="2019-08" db="EMBL/GenBank/DDBJ databases">
        <authorList>
            <person name="Kucharzyk K."/>
            <person name="Murdoch R.W."/>
            <person name="Higgins S."/>
            <person name="Loffler F."/>
        </authorList>
    </citation>
    <scope>NUCLEOTIDE SEQUENCE</scope>
</reference>
<feature type="compositionally biased region" description="Basic and acidic residues" evidence="1">
    <location>
        <begin position="43"/>
        <end position="62"/>
    </location>
</feature>
<feature type="region of interest" description="Disordered" evidence="1">
    <location>
        <begin position="29"/>
        <end position="84"/>
    </location>
</feature>
<comment type="caution">
    <text evidence="2">The sequence shown here is derived from an EMBL/GenBank/DDBJ whole genome shotgun (WGS) entry which is preliminary data.</text>
</comment>